<evidence type="ECO:0000256" key="3">
    <source>
        <dbReference type="ARBA" id="ARBA00023015"/>
    </source>
</evidence>
<keyword evidence="4" id="KW-0238">DNA-binding</keyword>
<feature type="region of interest" description="Disordered" evidence="7">
    <location>
        <begin position="163"/>
        <end position="219"/>
    </location>
</feature>
<evidence type="ECO:0000259" key="9">
    <source>
        <dbReference type="PROSITE" id="PS51294"/>
    </source>
</evidence>
<keyword evidence="6" id="KW-0539">Nucleus</keyword>
<proteinExistence type="predicted"/>
<feature type="domain" description="Myb-like" evidence="8">
    <location>
        <begin position="64"/>
        <end position="114"/>
    </location>
</feature>
<protein>
    <submittedName>
        <fullName evidence="11">Transcription factor MYB10-like</fullName>
    </submittedName>
</protein>
<dbReference type="SMART" id="SM00717">
    <property type="entry name" value="SANT"/>
    <property type="match status" value="2"/>
</dbReference>
<keyword evidence="10" id="KW-1185">Reference proteome</keyword>
<dbReference type="InterPro" id="IPR009057">
    <property type="entry name" value="Homeodomain-like_sf"/>
</dbReference>
<dbReference type="AlphaFoldDB" id="A0A8B8P3V4"/>
<feature type="compositionally biased region" description="Basic and acidic residues" evidence="7">
    <location>
        <begin position="193"/>
        <end position="207"/>
    </location>
</feature>
<evidence type="ECO:0000256" key="6">
    <source>
        <dbReference type="ARBA" id="ARBA00023242"/>
    </source>
</evidence>
<reference evidence="10" key="1">
    <citation type="submission" date="2025-05" db="UniProtKB">
        <authorList>
            <consortium name="RefSeq"/>
        </authorList>
    </citation>
    <scope>NUCLEOTIDE SEQUENCE [LARGE SCALE GENOMIC DNA]</scope>
</reference>
<feature type="domain" description="Myb-like" evidence="8">
    <location>
        <begin position="11"/>
        <end position="63"/>
    </location>
</feature>
<feature type="domain" description="HTH myb-type" evidence="9">
    <location>
        <begin position="64"/>
        <end position="118"/>
    </location>
</feature>
<evidence type="ECO:0000256" key="4">
    <source>
        <dbReference type="ARBA" id="ARBA00023125"/>
    </source>
</evidence>
<dbReference type="PROSITE" id="PS51294">
    <property type="entry name" value="HTH_MYB"/>
    <property type="match status" value="2"/>
</dbReference>
<comment type="subcellular location">
    <subcellularLocation>
        <location evidence="1">Nucleus</location>
    </subcellularLocation>
</comment>
<dbReference type="CDD" id="cd00167">
    <property type="entry name" value="SANT"/>
    <property type="match status" value="2"/>
</dbReference>
<sequence length="361" mass="40391">MGKGRAPCCDKNQVKRGPWSPAEDSRLISFIQKYGHENWRALPKQAGLLRCGKSCRLRWINYLRPDVKRGHFTKEEEDAILQLHQSLGNKWSKIASHLPGRTDNEIKNVWNTHLKKRLAGRGLGQSKHESSISSSSSSSSASSLVSRACIERNVPMDLELSTGQRPLDEKSCGQEGVVPPPQPNEPQEVQEEVAERLPDNKDSKDHSSTFSGSNEPAHLKDCVRVDSPIAEEQMDSFFSFSSPYDVRSALEPGEVNKPDNNNNESGNFTIDIPFECDVEFWNMLDSLEPFSVHEADVGQDDRRTGEGFSREDEDLSWLRYLENELGLEATKERGVQEKSRAISVTTSPSDMAVPMKACCQG</sequence>
<dbReference type="InterPro" id="IPR015495">
    <property type="entry name" value="Myb_TF_plants"/>
</dbReference>
<dbReference type="InterPro" id="IPR001005">
    <property type="entry name" value="SANT/Myb"/>
</dbReference>
<dbReference type="OrthoDB" id="2143914at2759"/>
<dbReference type="PROSITE" id="PS50090">
    <property type="entry name" value="MYB_LIKE"/>
    <property type="match status" value="2"/>
</dbReference>
<evidence type="ECO:0000256" key="7">
    <source>
        <dbReference type="SAM" id="MobiDB-lite"/>
    </source>
</evidence>
<gene>
    <name evidence="11" type="primary">LOC115740204</name>
</gene>
<feature type="domain" description="HTH myb-type" evidence="9">
    <location>
        <begin position="11"/>
        <end position="63"/>
    </location>
</feature>
<dbReference type="Pfam" id="PF00249">
    <property type="entry name" value="Myb_DNA-binding"/>
    <property type="match status" value="2"/>
</dbReference>
<organism evidence="10 11">
    <name type="scientific">Rhodamnia argentea</name>
    <dbReference type="NCBI Taxonomy" id="178133"/>
    <lineage>
        <taxon>Eukaryota</taxon>
        <taxon>Viridiplantae</taxon>
        <taxon>Streptophyta</taxon>
        <taxon>Embryophyta</taxon>
        <taxon>Tracheophyta</taxon>
        <taxon>Spermatophyta</taxon>
        <taxon>Magnoliopsida</taxon>
        <taxon>eudicotyledons</taxon>
        <taxon>Gunneridae</taxon>
        <taxon>Pentapetalae</taxon>
        <taxon>rosids</taxon>
        <taxon>malvids</taxon>
        <taxon>Myrtales</taxon>
        <taxon>Myrtaceae</taxon>
        <taxon>Myrtoideae</taxon>
        <taxon>Myrteae</taxon>
        <taxon>Australasian group</taxon>
        <taxon>Rhodamnia</taxon>
    </lineage>
</organism>
<evidence type="ECO:0000256" key="1">
    <source>
        <dbReference type="ARBA" id="ARBA00004123"/>
    </source>
</evidence>
<dbReference type="Proteomes" id="UP000827889">
    <property type="component" value="Chromosome 2"/>
</dbReference>
<feature type="region of interest" description="Disordered" evidence="7">
    <location>
        <begin position="120"/>
        <end position="139"/>
    </location>
</feature>
<keyword evidence="3" id="KW-0805">Transcription regulation</keyword>
<keyword evidence="2" id="KW-0677">Repeat</keyword>
<dbReference type="Gene3D" id="1.10.10.60">
    <property type="entry name" value="Homeodomain-like"/>
    <property type="match status" value="2"/>
</dbReference>
<dbReference type="InterPro" id="IPR017930">
    <property type="entry name" value="Myb_dom"/>
</dbReference>
<dbReference type="FunFam" id="1.10.10.60:FF:000015">
    <property type="entry name" value="Transcription factor RAX3"/>
    <property type="match status" value="1"/>
</dbReference>
<dbReference type="GO" id="GO:0005634">
    <property type="term" value="C:nucleus"/>
    <property type="evidence" value="ECO:0007669"/>
    <property type="project" value="UniProtKB-SubCell"/>
</dbReference>
<evidence type="ECO:0000259" key="8">
    <source>
        <dbReference type="PROSITE" id="PS50090"/>
    </source>
</evidence>
<accession>A0A8B8P3V4</accession>
<dbReference type="GeneID" id="115740204"/>
<keyword evidence="5" id="KW-0804">Transcription</keyword>
<name>A0A8B8P3V4_9MYRT</name>
<evidence type="ECO:0000256" key="5">
    <source>
        <dbReference type="ARBA" id="ARBA00023163"/>
    </source>
</evidence>
<dbReference type="RefSeq" id="XP_030529525.1">
    <property type="nucleotide sequence ID" value="XM_030673665.2"/>
</dbReference>
<dbReference type="KEGG" id="rarg:115740204"/>
<dbReference type="PANTHER" id="PTHR10641">
    <property type="entry name" value="MYB FAMILY TRANSCRIPTION FACTOR"/>
    <property type="match status" value="1"/>
</dbReference>
<evidence type="ECO:0000256" key="2">
    <source>
        <dbReference type="ARBA" id="ARBA00022737"/>
    </source>
</evidence>
<evidence type="ECO:0000313" key="10">
    <source>
        <dbReference type="Proteomes" id="UP000827889"/>
    </source>
</evidence>
<dbReference type="PANTHER" id="PTHR10641:SF1103">
    <property type="entry name" value="TRANSCRIPTION FACTOR MYB72"/>
    <property type="match status" value="1"/>
</dbReference>
<evidence type="ECO:0000313" key="11">
    <source>
        <dbReference type="RefSeq" id="XP_030529525.1"/>
    </source>
</evidence>
<dbReference type="GO" id="GO:0003677">
    <property type="term" value="F:DNA binding"/>
    <property type="evidence" value="ECO:0007669"/>
    <property type="project" value="UniProtKB-KW"/>
</dbReference>
<reference evidence="11" key="2">
    <citation type="submission" date="2025-08" db="UniProtKB">
        <authorList>
            <consortium name="RefSeq"/>
        </authorList>
    </citation>
    <scope>IDENTIFICATION</scope>
    <source>
        <tissue evidence="11">Leaf</tissue>
    </source>
</reference>
<dbReference type="SUPFAM" id="SSF46689">
    <property type="entry name" value="Homeodomain-like"/>
    <property type="match status" value="1"/>
</dbReference>